<evidence type="ECO:0000256" key="1">
    <source>
        <dbReference type="SAM" id="MobiDB-lite"/>
    </source>
</evidence>
<dbReference type="Proteomes" id="UP000041254">
    <property type="component" value="Unassembled WGS sequence"/>
</dbReference>
<protein>
    <submittedName>
        <fullName evidence="2">Uncharacterized protein</fullName>
    </submittedName>
</protein>
<organism evidence="2 3">
    <name type="scientific">Vitrella brassicaformis (strain CCMP3155)</name>
    <dbReference type="NCBI Taxonomy" id="1169540"/>
    <lineage>
        <taxon>Eukaryota</taxon>
        <taxon>Sar</taxon>
        <taxon>Alveolata</taxon>
        <taxon>Colpodellida</taxon>
        <taxon>Vitrellaceae</taxon>
        <taxon>Vitrella</taxon>
    </lineage>
</organism>
<sequence length="280" mass="30158">MQDVLTATEAATVLDEFRKATSGGPVRWFLGFVLWLQGIHTASIAAAIADASESDAAAVERDNTSTDTNKDNRKPADGRRGSKASTIAPQGSAESFNHHQTSFSSQQVSFRHVDTEDQHQLETERQHEAKALVDLAILKALEAVYRAAAIETAKTVVAAAVEASLRRTAKAAVEAIIQSALVKSAVVHDTSSTQVTHEVAQKVTQLHEPTAHVRVFRRTVGYVVYPPVVSGLSCLAPRLVKVTTMPDVCKAPFLRQMSRTTITYPAVVTVAAGDLQDPHL</sequence>
<dbReference type="AlphaFoldDB" id="A0A0G4EPR7"/>
<feature type="region of interest" description="Disordered" evidence="1">
    <location>
        <begin position="58"/>
        <end position="101"/>
    </location>
</feature>
<dbReference type="VEuPathDB" id="CryptoDB:Vbra_12691"/>
<feature type="compositionally biased region" description="Basic and acidic residues" evidence="1">
    <location>
        <begin position="58"/>
        <end position="80"/>
    </location>
</feature>
<name>A0A0G4EPR7_VITBC</name>
<gene>
    <name evidence="2" type="ORF">Vbra_12691</name>
</gene>
<keyword evidence="3" id="KW-1185">Reference proteome</keyword>
<evidence type="ECO:0000313" key="3">
    <source>
        <dbReference type="Proteomes" id="UP000041254"/>
    </source>
</evidence>
<proteinExistence type="predicted"/>
<dbReference type="EMBL" id="CDMY01000289">
    <property type="protein sequence ID" value="CEL99824.1"/>
    <property type="molecule type" value="Genomic_DNA"/>
</dbReference>
<feature type="compositionally biased region" description="Polar residues" evidence="1">
    <location>
        <begin position="83"/>
        <end position="101"/>
    </location>
</feature>
<dbReference type="InParanoid" id="A0A0G4EPR7"/>
<reference evidence="2 3" key="1">
    <citation type="submission" date="2014-11" db="EMBL/GenBank/DDBJ databases">
        <authorList>
            <person name="Zhu J."/>
            <person name="Qi W."/>
            <person name="Song R."/>
        </authorList>
    </citation>
    <scope>NUCLEOTIDE SEQUENCE [LARGE SCALE GENOMIC DNA]</scope>
</reference>
<evidence type="ECO:0000313" key="2">
    <source>
        <dbReference type="EMBL" id="CEL99824.1"/>
    </source>
</evidence>
<accession>A0A0G4EPR7</accession>